<accession>A0A1E5KSX5</accession>
<comment type="caution">
    <text evidence="8">The sequence shown here is derived from an EMBL/GenBank/DDBJ whole genome shotgun (WGS) entry which is preliminary data.</text>
</comment>
<sequence length="108" mass="11606">MKLKHFLVCFLSISVGVFLFLQPIVSVATEGGQVGQGAGIEFYVDESEPSASSSEEVTFSSIGTKPSSKGKYPNTGEVVKRSLAISGAVLVMIIFLFSVIKSRKEKEE</sequence>
<keyword evidence="6" id="KW-0812">Transmembrane</keyword>
<dbReference type="Proteomes" id="UP000095256">
    <property type="component" value="Unassembled WGS sequence"/>
</dbReference>
<organism evidence="8 9">
    <name type="scientific">Enterococcus rivorum</name>
    <dbReference type="NCBI Taxonomy" id="762845"/>
    <lineage>
        <taxon>Bacteria</taxon>
        <taxon>Bacillati</taxon>
        <taxon>Bacillota</taxon>
        <taxon>Bacilli</taxon>
        <taxon>Lactobacillales</taxon>
        <taxon>Enterococcaceae</taxon>
        <taxon>Enterococcus</taxon>
    </lineage>
</organism>
<dbReference type="NCBIfam" id="TIGR01167">
    <property type="entry name" value="LPXTG_anchor"/>
    <property type="match status" value="1"/>
</dbReference>
<evidence type="ECO:0000256" key="4">
    <source>
        <dbReference type="ARBA" id="ARBA00023088"/>
    </source>
</evidence>
<evidence type="ECO:0000313" key="9">
    <source>
        <dbReference type="Proteomes" id="UP000095256"/>
    </source>
</evidence>
<gene>
    <name evidence="8" type="ORF">BCR26_06915</name>
</gene>
<reference evidence="8 9" key="1">
    <citation type="submission" date="2016-09" db="EMBL/GenBank/DDBJ databases">
        <authorList>
            <person name="Capua I."/>
            <person name="De Benedictis P."/>
            <person name="Joannis T."/>
            <person name="Lombin L.H."/>
            <person name="Cattoli G."/>
        </authorList>
    </citation>
    <scope>NUCLEOTIDE SEQUENCE [LARGE SCALE GENOMIC DNA]</scope>
    <source>
        <strain evidence="8 9">LMG 25899</strain>
    </source>
</reference>
<proteinExistence type="predicted"/>
<dbReference type="AlphaFoldDB" id="A0A1E5KSX5"/>
<dbReference type="Pfam" id="PF00746">
    <property type="entry name" value="Gram_pos_anchor"/>
    <property type="match status" value="1"/>
</dbReference>
<keyword evidence="4" id="KW-0572">Peptidoglycan-anchor</keyword>
<dbReference type="EMBL" id="MIEK01000081">
    <property type="protein sequence ID" value="OEH80729.1"/>
    <property type="molecule type" value="Genomic_DNA"/>
</dbReference>
<evidence type="ECO:0000256" key="1">
    <source>
        <dbReference type="ARBA" id="ARBA00022512"/>
    </source>
</evidence>
<keyword evidence="6" id="KW-0472">Membrane</keyword>
<dbReference type="OrthoDB" id="2193881at2"/>
<dbReference type="RefSeq" id="WP_069700247.1">
    <property type="nucleotide sequence ID" value="NZ_JAGGMA010000001.1"/>
</dbReference>
<dbReference type="STRING" id="762845.BCR26_06915"/>
<feature type="transmembrane region" description="Helical" evidence="6">
    <location>
        <begin position="82"/>
        <end position="100"/>
    </location>
</feature>
<keyword evidence="3" id="KW-0732">Signal</keyword>
<feature type="region of interest" description="Disordered" evidence="5">
    <location>
        <begin position="54"/>
        <end position="74"/>
    </location>
</feature>
<evidence type="ECO:0000313" key="8">
    <source>
        <dbReference type="EMBL" id="OEH80729.1"/>
    </source>
</evidence>
<evidence type="ECO:0000256" key="5">
    <source>
        <dbReference type="SAM" id="MobiDB-lite"/>
    </source>
</evidence>
<name>A0A1E5KSX5_9ENTE</name>
<keyword evidence="6" id="KW-1133">Transmembrane helix</keyword>
<keyword evidence="1" id="KW-0134">Cell wall</keyword>
<evidence type="ECO:0000256" key="2">
    <source>
        <dbReference type="ARBA" id="ARBA00022525"/>
    </source>
</evidence>
<keyword evidence="9" id="KW-1185">Reference proteome</keyword>
<evidence type="ECO:0000259" key="7">
    <source>
        <dbReference type="Pfam" id="PF00746"/>
    </source>
</evidence>
<dbReference type="InterPro" id="IPR019931">
    <property type="entry name" value="LPXTG_anchor"/>
</dbReference>
<evidence type="ECO:0000256" key="3">
    <source>
        <dbReference type="ARBA" id="ARBA00022729"/>
    </source>
</evidence>
<keyword evidence="2" id="KW-0964">Secreted</keyword>
<feature type="domain" description="Gram-positive cocci surface proteins LPxTG" evidence="7">
    <location>
        <begin position="65"/>
        <end position="106"/>
    </location>
</feature>
<protein>
    <recommendedName>
        <fullName evidence="7">Gram-positive cocci surface proteins LPxTG domain-containing protein</fullName>
    </recommendedName>
</protein>
<evidence type="ECO:0000256" key="6">
    <source>
        <dbReference type="SAM" id="Phobius"/>
    </source>
</evidence>